<accession>A0A6J7LZV8</accession>
<proteinExistence type="predicted"/>
<gene>
    <name evidence="1" type="ORF">UFOPK3772_03585</name>
</gene>
<dbReference type="PANTHER" id="PTHR43179">
    <property type="entry name" value="RHAMNOSYLTRANSFERASE WBBL"/>
    <property type="match status" value="1"/>
</dbReference>
<dbReference type="AlphaFoldDB" id="A0A6J7LZV8"/>
<dbReference type="Gene3D" id="3.40.50.2000">
    <property type="entry name" value="Glycogen Phosphorylase B"/>
    <property type="match status" value="1"/>
</dbReference>
<dbReference type="CDD" id="cd04186">
    <property type="entry name" value="GT_2_like_c"/>
    <property type="match status" value="1"/>
</dbReference>
<name>A0A6J7LZV8_9ZZZZ</name>
<dbReference type="SUPFAM" id="SSF53756">
    <property type="entry name" value="UDP-Glycosyltransferase/glycogen phosphorylase"/>
    <property type="match status" value="1"/>
</dbReference>
<dbReference type="CDD" id="cd03801">
    <property type="entry name" value="GT4_PimA-like"/>
    <property type="match status" value="1"/>
</dbReference>
<dbReference type="EMBL" id="CAFBNE010000238">
    <property type="protein sequence ID" value="CAB4974011.1"/>
    <property type="molecule type" value="Genomic_DNA"/>
</dbReference>
<dbReference type="Pfam" id="PF13641">
    <property type="entry name" value="Glyco_tranf_2_3"/>
    <property type="match status" value="1"/>
</dbReference>
<organism evidence="1">
    <name type="scientific">freshwater metagenome</name>
    <dbReference type="NCBI Taxonomy" id="449393"/>
    <lineage>
        <taxon>unclassified sequences</taxon>
        <taxon>metagenomes</taxon>
        <taxon>ecological metagenomes</taxon>
    </lineage>
</organism>
<sequence>MNPLAHYLIAGRSEGRDPTGDTCSGRLAAKHPQARLEGQSTNTDLIEPAAADLDRAKADRAQQARVRLAQFLESSERIRLPQTELPEVTVIVVVWNQAHFTLACLESVACSITPALVVVIDNASTDQTADLLDRVEGAQVVRNTSNLGFVEAVNAGLQASTTPFTLLLNNDATISANAIQQALEVARDPSVGAVAARILMPTGLLQEAGSFLWRDGSAQGYLRGQSATIGAAMHRRDVDFGSGAFLLLRTEVAHNLGGFEEAFKPAYGEEVDLCLRMHAAGYRTVYDPRVVVEHVEFASSTDPSAALALQDAHRHLIEERHKPALTHRPLGDLKMAHRVAHWATRDRPGVLVVDDRIPFMHEGSGNPRAREVLLAITSSNRGPTLLAPTSQDLFTDWAPVWDEFGLELEVYPEAGMAGLERLLQQHAGRYDRIWVSRNHNLHRLLAAEQQNPGLLDGVRLLYDAEAVTAVRGAQQAVLAGTPWTDDHAAAAVAAECAGARRADAVLAVNEAEADLFRAHGARNVQVLGHALDVCPSPSAFADRSGLVFVGRMAEEDSPNIDSLRWFLREVWPLWLKRDRPALTLVGRIQPDLAEEFSAQGARITGPVDDIRPYLDSARVFLAPTRFAAGVPLKVLEAAAAGIPVVATPLLVEQLGWTAGRDLHAAIDPLGFAVAVNRLLTSPQTWGTVREAALARVREDCDPALFAATIHQVLDGTSI</sequence>
<dbReference type="InterPro" id="IPR029044">
    <property type="entry name" value="Nucleotide-diphossugar_trans"/>
</dbReference>
<dbReference type="Pfam" id="PF13692">
    <property type="entry name" value="Glyco_trans_1_4"/>
    <property type="match status" value="1"/>
</dbReference>
<dbReference type="Gene3D" id="3.90.550.10">
    <property type="entry name" value="Spore Coat Polysaccharide Biosynthesis Protein SpsA, Chain A"/>
    <property type="match status" value="1"/>
</dbReference>
<dbReference type="SUPFAM" id="SSF53448">
    <property type="entry name" value="Nucleotide-diphospho-sugar transferases"/>
    <property type="match status" value="1"/>
</dbReference>
<evidence type="ECO:0000313" key="1">
    <source>
        <dbReference type="EMBL" id="CAB4974011.1"/>
    </source>
</evidence>
<reference evidence="1" key="1">
    <citation type="submission" date="2020-05" db="EMBL/GenBank/DDBJ databases">
        <authorList>
            <person name="Chiriac C."/>
            <person name="Salcher M."/>
            <person name="Ghai R."/>
            <person name="Kavagutti S V."/>
        </authorList>
    </citation>
    <scope>NUCLEOTIDE SEQUENCE</scope>
</reference>
<protein>
    <submittedName>
        <fullName evidence="1">Unannotated protein</fullName>
    </submittedName>
</protein>
<dbReference type="PANTHER" id="PTHR43179:SF7">
    <property type="entry name" value="RHAMNOSYLTRANSFERASE WBBL"/>
    <property type="match status" value="1"/>
</dbReference>